<organism evidence="3 4">
    <name type="scientific">Actinoplanes hulinensis</name>
    <dbReference type="NCBI Taxonomy" id="1144547"/>
    <lineage>
        <taxon>Bacteria</taxon>
        <taxon>Bacillati</taxon>
        <taxon>Actinomycetota</taxon>
        <taxon>Actinomycetes</taxon>
        <taxon>Micromonosporales</taxon>
        <taxon>Micromonosporaceae</taxon>
        <taxon>Actinoplanes</taxon>
    </lineage>
</organism>
<dbReference type="Gene3D" id="3.40.50.720">
    <property type="entry name" value="NAD(P)-binding Rossmann-like Domain"/>
    <property type="match status" value="1"/>
</dbReference>
<dbReference type="InterPro" id="IPR036291">
    <property type="entry name" value="NAD(P)-bd_dom_sf"/>
</dbReference>
<accession>A0ABS7B4U3</accession>
<name>A0ABS7B4U3_9ACTN</name>
<sequence>MFRSVWGTDDGKTDDSPILVLGGTGTVGSRVAARLRDDGREVRVASRHGEHGSTGMILGRGRPRCPAYR</sequence>
<gene>
    <name evidence="3" type="ORF">KZ829_19330</name>
</gene>
<protein>
    <recommendedName>
        <fullName evidence="2">NAD-dependent epimerase/dehydratase domain-containing protein</fullName>
    </recommendedName>
</protein>
<evidence type="ECO:0000256" key="1">
    <source>
        <dbReference type="SAM" id="MobiDB-lite"/>
    </source>
</evidence>
<dbReference type="RefSeq" id="WP_220145306.1">
    <property type="nucleotide sequence ID" value="NZ_JAHXZI010000009.1"/>
</dbReference>
<dbReference type="SUPFAM" id="SSF51735">
    <property type="entry name" value="NAD(P)-binding Rossmann-fold domains"/>
    <property type="match status" value="1"/>
</dbReference>
<reference evidence="3 4" key="1">
    <citation type="journal article" date="2013" name="Antonie Van Leeuwenhoek">
        <title>Actinoplanes hulinensis sp. nov., a novel actinomycete isolated from soybean root (Glycine max (L.) Merr).</title>
        <authorList>
            <person name="Shen Y."/>
            <person name="Liu C."/>
            <person name="Wang X."/>
            <person name="Zhao J."/>
            <person name="Jia F."/>
            <person name="Zhang Y."/>
            <person name="Wang L."/>
            <person name="Yang D."/>
            <person name="Xiang W."/>
        </authorList>
    </citation>
    <scope>NUCLEOTIDE SEQUENCE [LARGE SCALE GENOMIC DNA]</scope>
    <source>
        <strain evidence="3 4">NEAU-M9</strain>
    </source>
</reference>
<proteinExistence type="predicted"/>
<dbReference type="Proteomes" id="UP001519863">
    <property type="component" value="Unassembled WGS sequence"/>
</dbReference>
<feature type="region of interest" description="Disordered" evidence="1">
    <location>
        <begin position="1"/>
        <end position="20"/>
    </location>
</feature>
<evidence type="ECO:0000313" key="4">
    <source>
        <dbReference type="Proteomes" id="UP001519863"/>
    </source>
</evidence>
<dbReference type="Pfam" id="PF01370">
    <property type="entry name" value="Epimerase"/>
    <property type="match status" value="1"/>
</dbReference>
<dbReference type="InterPro" id="IPR001509">
    <property type="entry name" value="Epimerase_deHydtase"/>
</dbReference>
<feature type="compositionally biased region" description="Basic and acidic residues" evidence="1">
    <location>
        <begin position="42"/>
        <end position="51"/>
    </location>
</feature>
<evidence type="ECO:0000313" key="3">
    <source>
        <dbReference type="EMBL" id="MBW6435897.1"/>
    </source>
</evidence>
<dbReference type="EMBL" id="JAHXZI010000009">
    <property type="protein sequence ID" value="MBW6435897.1"/>
    <property type="molecule type" value="Genomic_DNA"/>
</dbReference>
<evidence type="ECO:0000259" key="2">
    <source>
        <dbReference type="Pfam" id="PF01370"/>
    </source>
</evidence>
<comment type="caution">
    <text evidence="3">The sequence shown here is derived from an EMBL/GenBank/DDBJ whole genome shotgun (WGS) entry which is preliminary data.</text>
</comment>
<feature type="domain" description="NAD-dependent epimerase/dehydratase" evidence="2">
    <location>
        <begin position="18"/>
        <end position="53"/>
    </location>
</feature>
<feature type="region of interest" description="Disordered" evidence="1">
    <location>
        <begin position="42"/>
        <end position="69"/>
    </location>
</feature>
<keyword evidence="4" id="KW-1185">Reference proteome</keyword>